<name>A0A1X6X7R0_9MICO</name>
<organism evidence="1 2">
    <name type="scientific">Brachybacterium nesterenkovii</name>
    <dbReference type="NCBI Taxonomy" id="47847"/>
    <lineage>
        <taxon>Bacteria</taxon>
        <taxon>Bacillati</taxon>
        <taxon>Actinomycetota</taxon>
        <taxon>Actinomycetes</taxon>
        <taxon>Micrococcales</taxon>
        <taxon>Dermabacteraceae</taxon>
        <taxon>Brachybacterium</taxon>
    </lineage>
</organism>
<dbReference type="AlphaFoldDB" id="A0A1X6X7R0"/>
<dbReference type="RefSeq" id="WP_268802204.1">
    <property type="nucleotide sequence ID" value="NZ_FWFG01000108.1"/>
</dbReference>
<reference evidence="1 2" key="1">
    <citation type="submission" date="2017-02" db="EMBL/GenBank/DDBJ databases">
        <authorList>
            <person name="Peterson S.W."/>
        </authorList>
    </citation>
    <scope>NUCLEOTIDE SEQUENCE [LARGE SCALE GENOMIC DNA]</scope>
    <source>
        <strain evidence="1 2">CIP104813</strain>
    </source>
</reference>
<protein>
    <submittedName>
        <fullName evidence="1">Uncharacterized protein</fullName>
    </submittedName>
</protein>
<proteinExistence type="predicted"/>
<evidence type="ECO:0000313" key="2">
    <source>
        <dbReference type="Proteomes" id="UP000195981"/>
    </source>
</evidence>
<gene>
    <name evidence="1" type="ORF">FM110_12380</name>
</gene>
<dbReference type="Proteomes" id="UP000195981">
    <property type="component" value="Unassembled WGS sequence"/>
</dbReference>
<sequence>MKIVVLLRTRRPFLLRSAAARMRRRLRPQQRGAAALRALESSLH</sequence>
<keyword evidence="2" id="KW-1185">Reference proteome</keyword>
<accession>A0A1X6X7R0</accession>
<dbReference type="EMBL" id="FWFG01000108">
    <property type="protein sequence ID" value="SLM95179.1"/>
    <property type="molecule type" value="Genomic_DNA"/>
</dbReference>
<evidence type="ECO:0000313" key="1">
    <source>
        <dbReference type="EMBL" id="SLM95179.1"/>
    </source>
</evidence>